<dbReference type="EMBL" id="KV784405">
    <property type="protein sequence ID" value="OEU06630.1"/>
    <property type="molecule type" value="Genomic_DNA"/>
</dbReference>
<name>A0A1E7EL39_9STRA</name>
<organism evidence="1 2">
    <name type="scientific">Fragilariopsis cylindrus CCMP1102</name>
    <dbReference type="NCBI Taxonomy" id="635003"/>
    <lineage>
        <taxon>Eukaryota</taxon>
        <taxon>Sar</taxon>
        <taxon>Stramenopiles</taxon>
        <taxon>Ochrophyta</taxon>
        <taxon>Bacillariophyta</taxon>
        <taxon>Bacillariophyceae</taxon>
        <taxon>Bacillariophycidae</taxon>
        <taxon>Bacillariales</taxon>
        <taxon>Bacillariaceae</taxon>
        <taxon>Fragilariopsis</taxon>
    </lineage>
</organism>
<proteinExistence type="predicted"/>
<dbReference type="Proteomes" id="UP000095751">
    <property type="component" value="Unassembled WGS sequence"/>
</dbReference>
<gene>
    <name evidence="1" type="ORF">FRACYDRAFT_254181</name>
</gene>
<dbReference type="InParanoid" id="A0A1E7EL39"/>
<evidence type="ECO:0000313" key="2">
    <source>
        <dbReference type="Proteomes" id="UP000095751"/>
    </source>
</evidence>
<evidence type="ECO:0000313" key="1">
    <source>
        <dbReference type="EMBL" id="OEU06630.1"/>
    </source>
</evidence>
<protein>
    <submittedName>
        <fullName evidence="1">Uncharacterized protein</fullName>
    </submittedName>
</protein>
<dbReference type="AlphaFoldDB" id="A0A1E7EL39"/>
<sequence>MSIASEDTPLDDDNDSNADVVMLQLPLVVNNNNTDADENNSKEMVSLSLCKLSPTRRLILLKPELFVRKVVLVFVASYALLPLLAYKNSLPGALPDPRIGRRDLVAHGGIGMAGPNTHRSTGDPDARPVPCPHRHADVAHGGGSGKGRGGMIHHHHPRISLLNLVIWGKLYEDLYVWLAVKFRMNRQEQRGACNA</sequence>
<keyword evidence="2" id="KW-1185">Reference proteome</keyword>
<dbReference type="KEGG" id="fcy:FRACYDRAFT_254181"/>
<reference evidence="1 2" key="1">
    <citation type="submission" date="2016-09" db="EMBL/GenBank/DDBJ databases">
        <title>Extensive genetic diversity and differential bi-allelic expression allows diatom success in the polar Southern Ocean.</title>
        <authorList>
            <consortium name="DOE Joint Genome Institute"/>
            <person name="Mock T."/>
            <person name="Otillar R.P."/>
            <person name="Strauss J."/>
            <person name="Dupont C."/>
            <person name="Frickenhaus S."/>
            <person name="Maumus F."/>
            <person name="Mcmullan M."/>
            <person name="Sanges R."/>
            <person name="Schmutz J."/>
            <person name="Toseland A."/>
            <person name="Valas R."/>
            <person name="Veluchamy A."/>
            <person name="Ward B.J."/>
            <person name="Allen A."/>
            <person name="Barry K."/>
            <person name="Falciatore A."/>
            <person name="Ferrante M."/>
            <person name="Fortunato A.E."/>
            <person name="Gloeckner G."/>
            <person name="Gruber A."/>
            <person name="Hipkin R."/>
            <person name="Janech M."/>
            <person name="Kroth P."/>
            <person name="Leese F."/>
            <person name="Lindquist E."/>
            <person name="Lyon B.R."/>
            <person name="Martin J."/>
            <person name="Mayer C."/>
            <person name="Parker M."/>
            <person name="Quesneville H."/>
            <person name="Raymond J."/>
            <person name="Uhlig C."/>
            <person name="Valentin K.U."/>
            <person name="Worden A.Z."/>
            <person name="Armbrust E.V."/>
            <person name="Bowler C."/>
            <person name="Green B."/>
            <person name="Moulton V."/>
            <person name="Van Oosterhout C."/>
            <person name="Grigoriev I."/>
        </authorList>
    </citation>
    <scope>NUCLEOTIDE SEQUENCE [LARGE SCALE GENOMIC DNA]</scope>
    <source>
        <strain evidence="1 2">CCMP1102</strain>
    </source>
</reference>
<accession>A0A1E7EL39</accession>